<organism evidence="3 4">
    <name type="scientific">Pectobacterium parvum</name>
    <dbReference type="NCBI Taxonomy" id="2778550"/>
    <lineage>
        <taxon>Bacteria</taxon>
        <taxon>Pseudomonadati</taxon>
        <taxon>Pseudomonadota</taxon>
        <taxon>Gammaproteobacteria</taxon>
        <taxon>Enterobacterales</taxon>
        <taxon>Pectobacteriaceae</taxon>
        <taxon>Pectobacterium</taxon>
    </lineage>
</organism>
<gene>
    <name evidence="2" type="ORF">ACIPSN_19640</name>
    <name evidence="3" type="ORF">GMX10_19530</name>
</gene>
<evidence type="ECO:0000313" key="4">
    <source>
        <dbReference type="Proteomes" id="UP000464054"/>
    </source>
</evidence>
<dbReference type="Gene3D" id="2.60.120.760">
    <property type="match status" value="1"/>
</dbReference>
<name>A0AAP9IIR1_9GAMM</name>
<dbReference type="Proteomes" id="UP000464054">
    <property type="component" value="Chromosome"/>
</dbReference>
<proteinExistence type="predicted"/>
<evidence type="ECO:0000313" key="3">
    <source>
        <dbReference type="EMBL" id="QHQ25970.1"/>
    </source>
</evidence>
<reference evidence="3" key="2">
    <citation type="journal article" date="2022" name="Plant Pathol J">
        <title>Comparative Genomic Analysis of Pathogenic Factors of Pectobacterium Species Isolated in South Korea Using Whole-Genome Sequencing.</title>
        <authorList>
            <person name="Jee S."/>
            <person name="Kang I.J."/>
            <person name="Bak G."/>
            <person name="Kang S."/>
            <person name="Lee J."/>
            <person name="Heu S."/>
            <person name="Hwang I."/>
        </authorList>
    </citation>
    <scope>NUCLEOTIDE SEQUENCE</scope>
    <source>
        <strain evidence="3">PZ1</strain>
    </source>
</reference>
<feature type="domain" description="Bc2l-C N-terminal" evidence="1">
    <location>
        <begin position="10"/>
        <end position="130"/>
    </location>
</feature>
<reference evidence="2 5" key="3">
    <citation type="submission" date="2024-10" db="EMBL/GenBank/DDBJ databases">
        <authorList>
            <person name="Lu C.-H."/>
        </authorList>
    </citation>
    <scope>NUCLEOTIDE SEQUENCE [LARGE SCALE GENOMIC DNA]</scope>
    <source>
        <strain evidence="2 5">22QBSP01-2</strain>
    </source>
</reference>
<dbReference type="EMBL" id="CP046377">
    <property type="protein sequence ID" value="QHQ25970.1"/>
    <property type="molecule type" value="Genomic_DNA"/>
</dbReference>
<dbReference type="AlphaFoldDB" id="A0AAP9IIR1"/>
<dbReference type="RefSeq" id="WP_161547060.1">
    <property type="nucleotide sequence ID" value="NZ_CP046377.1"/>
</dbReference>
<evidence type="ECO:0000259" key="1">
    <source>
        <dbReference type="Pfam" id="PF21592"/>
    </source>
</evidence>
<dbReference type="Pfam" id="PF21592">
    <property type="entry name" value="Bc2l-C_N"/>
    <property type="match status" value="1"/>
</dbReference>
<dbReference type="InterPro" id="IPR048921">
    <property type="entry name" value="Bc2l-C_N"/>
</dbReference>
<dbReference type="EMBL" id="JBIXKD010000027">
    <property type="protein sequence ID" value="MFJ5323521.1"/>
    <property type="molecule type" value="Genomic_DNA"/>
</dbReference>
<accession>A0AAP9IIR1</accession>
<keyword evidence="5" id="KW-1185">Reference proteome</keyword>
<dbReference type="Proteomes" id="UP001617714">
    <property type="component" value="Unassembled WGS sequence"/>
</dbReference>
<sequence length="132" mass="14044">MPIVFKSINNTVSTSSQSWEDIPDLAISVTDFAYQGSKEALVTLTIPSPYATGNNYPGIGFAITMNGKILSSGSVTNSIEKPTAFGRTPFSLQVLVDLSNHSQLGLIKAQWHGIRGSKINIDSPCSISAVVN</sequence>
<protein>
    <recommendedName>
        <fullName evidence="1">Bc2l-C N-terminal domain-containing protein</fullName>
    </recommendedName>
</protein>
<reference evidence="4" key="1">
    <citation type="submission" date="2019-11" db="EMBL/GenBank/DDBJ databases">
        <authorList>
            <person name="Jee S."/>
        </authorList>
    </citation>
    <scope>NUCLEOTIDE SEQUENCE [LARGE SCALE GENOMIC DNA]</scope>
    <source>
        <strain evidence="4">PZ1</strain>
    </source>
</reference>
<evidence type="ECO:0000313" key="5">
    <source>
        <dbReference type="Proteomes" id="UP001617714"/>
    </source>
</evidence>
<evidence type="ECO:0000313" key="2">
    <source>
        <dbReference type="EMBL" id="MFJ5323521.1"/>
    </source>
</evidence>